<evidence type="ECO:0000256" key="6">
    <source>
        <dbReference type="ARBA" id="ARBA00023136"/>
    </source>
</evidence>
<dbReference type="GO" id="GO:0005886">
    <property type="term" value="C:plasma membrane"/>
    <property type="evidence" value="ECO:0007669"/>
    <property type="project" value="UniProtKB-SubCell"/>
</dbReference>
<keyword evidence="5 7" id="KW-1133">Transmembrane helix</keyword>
<dbReference type="AlphaFoldDB" id="A0A1G7RD42"/>
<gene>
    <name evidence="8" type="ORF">SAMN04487996_11518</name>
</gene>
<evidence type="ECO:0000256" key="7">
    <source>
        <dbReference type="SAM" id="Phobius"/>
    </source>
</evidence>
<sequence>MKVQQEIKRGAIIVFITKYSGILLGLVINSMLARLLSPAEFGIVGVVTVFITFFSILSDIGLGSAIIQKQDFTGKDFSDIFKVSILLSVVLATGFALLSYPIAAFYDNPVYIKISRLLAIQVFFSALCIVPKNMLIKAQAFKTIGLIDVTSTFLTGCLGVALAYHDFSFFSIVWRSIAFSILVFSLYFVNSGLKIHSGISFSGIRGIAKYSSYQFAFNCINYFSRNLDNILVGKFIGNAGLGLYNQAYQLMMYPVSNLTHVITPVIHPILAKYQHNKAVIFQEYIKIVKILAILGLPVSVFIYFSSPELIQLFLGEKWLGVVPILRILSISIWIQMLMSSSGAIFQAAGRTDLLFTTGLICSTVTVLSILCGVLYFKSLEMTAILLVAAFYVNFSVVFYMLINKVLQQRVYELYALLARRIPSLVVLIIAYLLEANIAASWTSGPSIVIISLGIKLCIMGLVTAAFNFPLIEPYVKKLSHLKSKS</sequence>
<dbReference type="RefSeq" id="WP_090155170.1">
    <property type="nucleotide sequence ID" value="NZ_FNAN01000015.1"/>
</dbReference>
<proteinExistence type="inferred from homology"/>
<keyword evidence="6 7" id="KW-0472">Membrane</keyword>
<feature type="transmembrane region" description="Helical" evidence="7">
    <location>
        <begin position="382"/>
        <end position="402"/>
    </location>
</feature>
<dbReference type="EMBL" id="FNAN01000015">
    <property type="protein sequence ID" value="SDG08716.1"/>
    <property type="molecule type" value="Genomic_DNA"/>
</dbReference>
<comment type="subcellular location">
    <subcellularLocation>
        <location evidence="1">Cell membrane</location>
        <topology evidence="1">Multi-pass membrane protein</topology>
    </subcellularLocation>
</comment>
<feature type="transmembrane region" description="Helical" evidence="7">
    <location>
        <begin position="83"/>
        <end position="104"/>
    </location>
</feature>
<dbReference type="STRING" id="659014.SAMN04487996_11518"/>
<keyword evidence="4 7" id="KW-0812">Transmembrane</keyword>
<dbReference type="PANTHER" id="PTHR30250">
    <property type="entry name" value="PST FAMILY PREDICTED COLANIC ACID TRANSPORTER"/>
    <property type="match status" value="1"/>
</dbReference>
<evidence type="ECO:0000313" key="9">
    <source>
        <dbReference type="Proteomes" id="UP000198748"/>
    </source>
</evidence>
<dbReference type="OrthoDB" id="9770347at2"/>
<name>A0A1G7RD42_9BACT</name>
<accession>A0A1G7RD42</accession>
<dbReference type="Pfam" id="PF13440">
    <property type="entry name" value="Polysacc_synt_3"/>
    <property type="match status" value="1"/>
</dbReference>
<feature type="transmembrane region" description="Helical" evidence="7">
    <location>
        <begin position="353"/>
        <end position="376"/>
    </location>
</feature>
<keyword evidence="9" id="KW-1185">Reference proteome</keyword>
<feature type="transmembrane region" description="Helical" evidence="7">
    <location>
        <begin position="169"/>
        <end position="189"/>
    </location>
</feature>
<feature type="transmembrane region" description="Helical" evidence="7">
    <location>
        <begin position="318"/>
        <end position="341"/>
    </location>
</feature>
<feature type="transmembrane region" description="Helical" evidence="7">
    <location>
        <begin position="423"/>
        <end position="441"/>
    </location>
</feature>
<keyword evidence="3" id="KW-1003">Cell membrane</keyword>
<evidence type="ECO:0000256" key="1">
    <source>
        <dbReference type="ARBA" id="ARBA00004651"/>
    </source>
</evidence>
<feature type="transmembrane region" description="Helical" evidence="7">
    <location>
        <begin position="447"/>
        <end position="471"/>
    </location>
</feature>
<dbReference type="CDD" id="cd13127">
    <property type="entry name" value="MATE_tuaB_like"/>
    <property type="match status" value="1"/>
</dbReference>
<feature type="transmembrane region" description="Helical" evidence="7">
    <location>
        <begin position="41"/>
        <end position="62"/>
    </location>
</feature>
<dbReference type="Proteomes" id="UP000198748">
    <property type="component" value="Unassembled WGS sequence"/>
</dbReference>
<reference evidence="9" key="1">
    <citation type="submission" date="2016-10" db="EMBL/GenBank/DDBJ databases">
        <authorList>
            <person name="Varghese N."/>
            <person name="Submissions S."/>
        </authorList>
    </citation>
    <scope>NUCLEOTIDE SEQUENCE [LARGE SCALE GENOMIC DNA]</scope>
    <source>
        <strain evidence="9">DSM 25329</strain>
    </source>
</reference>
<feature type="transmembrane region" description="Helical" evidence="7">
    <location>
        <begin position="287"/>
        <end position="306"/>
    </location>
</feature>
<feature type="transmembrane region" description="Helical" evidence="7">
    <location>
        <begin position="12"/>
        <end position="35"/>
    </location>
</feature>
<dbReference type="PANTHER" id="PTHR30250:SF10">
    <property type="entry name" value="LIPOPOLYSACCHARIDE BIOSYNTHESIS PROTEIN WZXC"/>
    <property type="match status" value="1"/>
</dbReference>
<feature type="transmembrane region" description="Helical" evidence="7">
    <location>
        <begin position="110"/>
        <end position="131"/>
    </location>
</feature>
<organism evidence="8 9">
    <name type="scientific">Dyadobacter soli</name>
    <dbReference type="NCBI Taxonomy" id="659014"/>
    <lineage>
        <taxon>Bacteria</taxon>
        <taxon>Pseudomonadati</taxon>
        <taxon>Bacteroidota</taxon>
        <taxon>Cytophagia</taxon>
        <taxon>Cytophagales</taxon>
        <taxon>Spirosomataceae</taxon>
        <taxon>Dyadobacter</taxon>
    </lineage>
</organism>
<protein>
    <submittedName>
        <fullName evidence="8">Polysaccharide transporter, PST family</fullName>
    </submittedName>
</protein>
<evidence type="ECO:0000256" key="5">
    <source>
        <dbReference type="ARBA" id="ARBA00022989"/>
    </source>
</evidence>
<comment type="similarity">
    <text evidence="2">Belongs to the polysaccharide synthase family.</text>
</comment>
<evidence type="ECO:0000256" key="2">
    <source>
        <dbReference type="ARBA" id="ARBA00007430"/>
    </source>
</evidence>
<evidence type="ECO:0000313" key="8">
    <source>
        <dbReference type="EMBL" id="SDG08716.1"/>
    </source>
</evidence>
<evidence type="ECO:0000256" key="4">
    <source>
        <dbReference type="ARBA" id="ARBA00022692"/>
    </source>
</evidence>
<evidence type="ECO:0000256" key="3">
    <source>
        <dbReference type="ARBA" id="ARBA00022475"/>
    </source>
</evidence>
<dbReference type="InterPro" id="IPR050833">
    <property type="entry name" value="Poly_Biosynth_Transport"/>
</dbReference>
<feature type="transmembrane region" description="Helical" evidence="7">
    <location>
        <begin position="143"/>
        <end position="163"/>
    </location>
</feature>